<dbReference type="CDD" id="cd09168">
    <property type="entry name" value="PLDc_PaPPK1_C2_like"/>
    <property type="match status" value="1"/>
</dbReference>
<dbReference type="InterPro" id="IPR036832">
    <property type="entry name" value="PPK_N_dom_sf"/>
</dbReference>
<dbReference type="RefSeq" id="WP_015504634.1">
    <property type="nucleotide sequence ID" value="NZ_CAYARL010000007.1"/>
</dbReference>
<dbReference type="OMA" id="MTLYRVG"/>
<dbReference type="Gene3D" id="3.30.1840.10">
    <property type="entry name" value="Polyphosphate kinase middle domain"/>
    <property type="match status" value="1"/>
</dbReference>
<dbReference type="EMBL" id="CP017686">
    <property type="protein sequence ID" value="AYQ54904.1"/>
    <property type="molecule type" value="Genomic_DNA"/>
</dbReference>
<proteinExistence type="inferred from homology"/>
<keyword evidence="3 6" id="KW-0547">Nucleotide-binding</keyword>
<keyword evidence="2 6" id="KW-0808">Transferase</keyword>
<feature type="domain" description="Polyphosphate kinase N-terminal" evidence="9">
    <location>
        <begin position="16"/>
        <end position="121"/>
    </location>
</feature>
<organism evidence="12 13">
    <name type="scientific">Methanomethylophilus alvi</name>
    <dbReference type="NCBI Taxonomy" id="1291540"/>
    <lineage>
        <taxon>Archaea</taxon>
        <taxon>Methanobacteriati</taxon>
        <taxon>Thermoplasmatota</taxon>
        <taxon>Thermoplasmata</taxon>
        <taxon>Methanomassiliicoccales</taxon>
        <taxon>Methanomethylophilaceae</taxon>
        <taxon>Methanomethylophilus</taxon>
    </lineage>
</organism>
<evidence type="ECO:0000259" key="10">
    <source>
        <dbReference type="Pfam" id="PF13090"/>
    </source>
</evidence>
<dbReference type="Gene3D" id="3.30.870.10">
    <property type="entry name" value="Endonuclease Chain A"/>
    <property type="match status" value="2"/>
</dbReference>
<dbReference type="InterPro" id="IPR025200">
    <property type="entry name" value="PPK_C_dom2"/>
</dbReference>
<dbReference type="GO" id="GO:0006799">
    <property type="term" value="P:polyphosphate biosynthetic process"/>
    <property type="evidence" value="ECO:0007669"/>
    <property type="project" value="UniProtKB-UniRule"/>
</dbReference>
<feature type="binding site" evidence="6">
    <location>
        <position position="54"/>
    </location>
    <ligand>
        <name>ATP</name>
        <dbReference type="ChEBI" id="CHEBI:30616"/>
    </ligand>
</feature>
<evidence type="ECO:0000313" key="12">
    <source>
        <dbReference type="EMBL" id="AYQ54904.1"/>
    </source>
</evidence>
<dbReference type="GO" id="GO:0008976">
    <property type="term" value="F:polyphosphate kinase activity"/>
    <property type="evidence" value="ECO:0007669"/>
    <property type="project" value="UniProtKB-UniRule"/>
</dbReference>
<dbReference type="GeneID" id="41321538"/>
<comment type="PTM">
    <text evidence="6 7">An intermediate of this reaction is the autophosphorylated ppk in which a phosphate is covalently linked to a histidine residue through a N-P bond.</text>
</comment>
<feature type="binding site" evidence="6">
    <location>
        <position position="473"/>
    </location>
    <ligand>
        <name>ATP</name>
        <dbReference type="ChEBI" id="CHEBI:30616"/>
    </ligand>
</feature>
<dbReference type="PIRSF" id="PIRSF015589">
    <property type="entry name" value="PP_kinase"/>
    <property type="match status" value="1"/>
</dbReference>
<comment type="caution">
    <text evidence="6">Lacks conserved residue(s) required for the propagation of feature annotation.</text>
</comment>
<dbReference type="Pfam" id="PF13089">
    <property type="entry name" value="PP_kinase_N"/>
    <property type="match status" value="1"/>
</dbReference>
<dbReference type="SUPFAM" id="SSF143724">
    <property type="entry name" value="PHP14-like"/>
    <property type="match status" value="1"/>
</dbReference>
<evidence type="ECO:0000313" key="13">
    <source>
        <dbReference type="Proteomes" id="UP000273278"/>
    </source>
</evidence>
<name>A0A3G3IH86_9ARCH</name>
<evidence type="ECO:0000259" key="8">
    <source>
        <dbReference type="Pfam" id="PF02503"/>
    </source>
</evidence>
<accession>A0A3G3IH86</accession>
<dbReference type="Pfam" id="PF17941">
    <property type="entry name" value="PP_kinase_C_1"/>
    <property type="match status" value="1"/>
</dbReference>
<evidence type="ECO:0000256" key="4">
    <source>
        <dbReference type="ARBA" id="ARBA00022777"/>
    </source>
</evidence>
<evidence type="ECO:0000256" key="3">
    <source>
        <dbReference type="ARBA" id="ARBA00022741"/>
    </source>
</evidence>
<feature type="domain" description="Polyphosphate kinase middle" evidence="8">
    <location>
        <begin position="130"/>
        <end position="310"/>
    </location>
</feature>
<dbReference type="Pfam" id="PF02503">
    <property type="entry name" value="PP_kinase"/>
    <property type="match status" value="1"/>
</dbReference>
<evidence type="ECO:0000256" key="2">
    <source>
        <dbReference type="ARBA" id="ARBA00022679"/>
    </source>
</evidence>
<comment type="similarity">
    <text evidence="6 7">Belongs to the polyphosphate kinase 1 (PPK1) family.</text>
</comment>
<reference evidence="12 13" key="1">
    <citation type="submission" date="2016-10" db="EMBL/GenBank/DDBJ databases">
        <title>Complete genome of the TMA-utilizing, human hosted archaeon Methanomethylophilus alvus Gen. nov, sp. nov., strain Mx-05, derived from a pure culture.</title>
        <authorList>
            <person name="Brugere J.-F."/>
            <person name="Ben Hania W."/>
            <person name="Chaudhary P.P."/>
            <person name="Gaci N."/>
            <person name="Borrel G."/>
            <person name="Cao Van Tuat L."/>
            <person name="Fardeau M.-L."/>
            <person name="Harris H.M.B."/>
            <person name="O'Toole P.W."/>
            <person name="Ollivier B."/>
        </authorList>
    </citation>
    <scope>NUCLEOTIDE SEQUENCE [LARGE SCALE GENOMIC DNA]</scope>
    <source>
        <strain evidence="12 13">Mx-05</strain>
    </source>
</reference>
<evidence type="ECO:0000259" key="11">
    <source>
        <dbReference type="Pfam" id="PF17941"/>
    </source>
</evidence>
<feature type="domain" description="Polyphosphate kinase C-terminal" evidence="10">
    <location>
        <begin position="508"/>
        <end position="681"/>
    </location>
</feature>
<keyword evidence="1 6" id="KW-0597">Phosphoprotein</keyword>
<evidence type="ECO:0000256" key="5">
    <source>
        <dbReference type="ARBA" id="ARBA00022840"/>
    </source>
</evidence>
<dbReference type="Gene3D" id="1.20.58.310">
    <property type="entry name" value="Polyphosphate kinase N-terminal domain"/>
    <property type="match status" value="1"/>
</dbReference>
<evidence type="ECO:0000259" key="9">
    <source>
        <dbReference type="Pfam" id="PF13089"/>
    </source>
</evidence>
<comment type="catalytic activity">
    <reaction evidence="6 7">
        <text>[phosphate](n) + ATP = [phosphate](n+1) + ADP</text>
        <dbReference type="Rhea" id="RHEA:19573"/>
        <dbReference type="Rhea" id="RHEA-COMP:9859"/>
        <dbReference type="Rhea" id="RHEA-COMP:14280"/>
        <dbReference type="ChEBI" id="CHEBI:16838"/>
        <dbReference type="ChEBI" id="CHEBI:30616"/>
        <dbReference type="ChEBI" id="CHEBI:456216"/>
        <dbReference type="EC" id="2.7.4.1"/>
    </reaction>
</comment>
<protein>
    <recommendedName>
        <fullName evidence="6 7">Polyphosphate kinase</fullName>
        <ecNumber evidence="6 7">2.7.4.1</ecNumber>
    </recommendedName>
    <alternativeName>
        <fullName evidence="6">ATP-polyphosphate phosphotransferase</fullName>
    </alternativeName>
    <alternativeName>
        <fullName evidence="6">Polyphosphoric acid kinase</fullName>
    </alternativeName>
</protein>
<dbReference type="InterPro" id="IPR036830">
    <property type="entry name" value="PP_kinase_middle_dom_sf"/>
</dbReference>
<gene>
    <name evidence="6" type="primary">ppk</name>
    <name evidence="12" type="ORF">BKD89_03675</name>
</gene>
<evidence type="ECO:0000256" key="7">
    <source>
        <dbReference type="RuleBase" id="RU003800"/>
    </source>
</evidence>
<dbReference type="GO" id="GO:0005524">
    <property type="term" value="F:ATP binding"/>
    <property type="evidence" value="ECO:0007669"/>
    <property type="project" value="UniProtKB-KW"/>
</dbReference>
<dbReference type="Proteomes" id="UP000273278">
    <property type="component" value="Chromosome"/>
</dbReference>
<dbReference type="AlphaFoldDB" id="A0A3G3IH86"/>
<dbReference type="SUPFAM" id="SSF56024">
    <property type="entry name" value="Phospholipase D/nuclease"/>
    <property type="match status" value="2"/>
</dbReference>
<dbReference type="NCBIfam" id="NF003918">
    <property type="entry name" value="PRK05443.1-2"/>
    <property type="match status" value="1"/>
</dbReference>
<dbReference type="NCBIfam" id="TIGR03705">
    <property type="entry name" value="poly_P_kin"/>
    <property type="match status" value="1"/>
</dbReference>
<dbReference type="PANTHER" id="PTHR30218">
    <property type="entry name" value="POLYPHOSPHATE KINASE"/>
    <property type="match status" value="1"/>
</dbReference>
<dbReference type="SUPFAM" id="SSF140356">
    <property type="entry name" value="PPK N-terminal domain-like"/>
    <property type="match status" value="1"/>
</dbReference>
<evidence type="ECO:0000256" key="1">
    <source>
        <dbReference type="ARBA" id="ARBA00022553"/>
    </source>
</evidence>
<keyword evidence="4 6" id="KW-0418">Kinase</keyword>
<dbReference type="InterPro" id="IPR041108">
    <property type="entry name" value="PP_kinase_C_1"/>
</dbReference>
<feature type="binding site" evidence="6">
    <location>
        <position position="569"/>
    </location>
    <ligand>
        <name>ATP</name>
        <dbReference type="ChEBI" id="CHEBI:30616"/>
    </ligand>
</feature>
<feature type="binding site" evidence="6">
    <location>
        <position position="597"/>
    </location>
    <ligand>
        <name>ATP</name>
        <dbReference type="ChEBI" id="CHEBI:30616"/>
    </ligand>
</feature>
<dbReference type="EC" id="2.7.4.1" evidence="6 7"/>
<dbReference type="NCBIfam" id="NF003921">
    <property type="entry name" value="PRK05443.2-2"/>
    <property type="match status" value="1"/>
</dbReference>
<feature type="active site" description="Phosphohistidine intermediate" evidence="6">
    <location>
        <position position="440"/>
    </location>
</feature>
<evidence type="ECO:0000256" key="6">
    <source>
        <dbReference type="HAMAP-Rule" id="MF_00347"/>
    </source>
</evidence>
<dbReference type="PANTHER" id="PTHR30218:SF0">
    <property type="entry name" value="POLYPHOSPHATE KINASE"/>
    <property type="match status" value="1"/>
</dbReference>
<keyword evidence="5 6" id="KW-0067">ATP-binding</keyword>
<dbReference type="Pfam" id="PF13090">
    <property type="entry name" value="PP_kinase_C"/>
    <property type="match status" value="1"/>
</dbReference>
<dbReference type="InterPro" id="IPR024953">
    <property type="entry name" value="PP_kinase_middle"/>
</dbReference>
<comment type="function">
    <text evidence="6 7">Catalyzes the reversible transfer of the terminal phosphate of ATP to form a long-chain polyphosphate (polyP).</text>
</comment>
<dbReference type="InterPro" id="IPR025198">
    <property type="entry name" value="PPK_N_dom"/>
</dbReference>
<dbReference type="NCBIfam" id="NF003917">
    <property type="entry name" value="PRK05443.1-1"/>
    <property type="match status" value="1"/>
</dbReference>
<dbReference type="GO" id="GO:0009358">
    <property type="term" value="C:polyphosphate kinase complex"/>
    <property type="evidence" value="ECO:0007669"/>
    <property type="project" value="InterPro"/>
</dbReference>
<feature type="domain" description="Polyphosphate kinase C-terminal" evidence="11">
    <location>
        <begin position="336"/>
        <end position="499"/>
    </location>
</feature>
<dbReference type="InterPro" id="IPR003414">
    <property type="entry name" value="PP_kinase"/>
</dbReference>
<dbReference type="HAMAP" id="MF_00347">
    <property type="entry name" value="Polyphosphate_kinase"/>
    <property type="match status" value="1"/>
</dbReference>
<sequence>MTTKTKEIDLYDRSLYINREISWLGFNKRCLEEAMDDTNPVLERVKFLAICYGNMDEFFMIRMPGLLGAEVDRLVNIGPDAYDDEGELISVLNDKVRELIDGYEDCWAHLEEPLAANGISILSVSALDPKQKMWVDDYYQERLHPLLTPLALDISHPFPFISNNSLNVAVKLRREDGEVLYARVKVPVGILPRFVKVPSEGQMKQFVLLENILKDNIGALFPGLEVLGCYKFRITRNADVKVTIDEAVDLMSAVEIALDSRDAGFPVRMVVEDSMPSDLVSVFAKNLKLRDQQVTRASDKGMMLTDLWEIYGINMPSLKYKSFVPAVPQEISESVSMFDVIRQKDWILFHPYETFDTVIRFLRESADDPNVQSIKICLYRLGKNSEIIRQLMRAKEKGKAVSVLMELRAKFDEVNNIALARELEKIGVHVVYGPVNLKVHSKLLQVVRLEKDHLVRYTHMSSGNYNANTAKQYADISFLTANQDIGEDVGELFNALTGYFGPRKYKHLLVAPLTLKSTLIEMIRNEAEVKKAGGKAYIAMKANGLIDSDIIVELYKASMAGVKIDLNIRGLCCLRPGIKGISDNITVTSIVDRFLEHERIYYFHNDGDPKMYMGSSDMMPRNLLARVEILFPVLDKEMMVRIRDDILNITLNDNVKARELKSDGTYVLRKRAGGEKKLRSQEWFLENKGVWHG</sequence>